<dbReference type="InterPro" id="IPR036890">
    <property type="entry name" value="HATPase_C_sf"/>
</dbReference>
<dbReference type="Proteomes" id="UP000593737">
    <property type="component" value="Chromosome"/>
</dbReference>
<dbReference type="PANTHER" id="PTHR43065:SF42">
    <property type="entry name" value="TWO-COMPONENT SENSOR PPRA"/>
    <property type="match status" value="1"/>
</dbReference>
<dbReference type="GO" id="GO:0000155">
    <property type="term" value="F:phosphorelay sensor kinase activity"/>
    <property type="evidence" value="ECO:0007669"/>
    <property type="project" value="InterPro"/>
</dbReference>
<dbReference type="CDD" id="cd00082">
    <property type="entry name" value="HisKA"/>
    <property type="match status" value="1"/>
</dbReference>
<evidence type="ECO:0000313" key="7">
    <source>
        <dbReference type="Proteomes" id="UP000593737"/>
    </source>
</evidence>
<feature type="region of interest" description="Disordered" evidence="4">
    <location>
        <begin position="1"/>
        <end position="30"/>
    </location>
</feature>
<evidence type="ECO:0000259" key="5">
    <source>
        <dbReference type="PROSITE" id="PS50109"/>
    </source>
</evidence>
<feature type="domain" description="Histidine kinase" evidence="5">
    <location>
        <begin position="164"/>
        <end position="372"/>
    </location>
</feature>
<dbReference type="SUPFAM" id="SSF55874">
    <property type="entry name" value="ATPase domain of HSP90 chaperone/DNA topoisomerase II/histidine kinase"/>
    <property type="match status" value="1"/>
</dbReference>
<keyword evidence="3" id="KW-0597">Phosphoprotein</keyword>
<proteinExistence type="predicted"/>
<dbReference type="InterPro" id="IPR003594">
    <property type="entry name" value="HATPase_dom"/>
</dbReference>
<evidence type="ECO:0000256" key="1">
    <source>
        <dbReference type="ARBA" id="ARBA00000085"/>
    </source>
</evidence>
<dbReference type="InterPro" id="IPR036097">
    <property type="entry name" value="HisK_dim/P_sf"/>
</dbReference>
<organism evidence="6 7">
    <name type="scientific">Candidatus Nitrospira kreftii</name>
    <dbReference type="NCBI Taxonomy" id="2652173"/>
    <lineage>
        <taxon>Bacteria</taxon>
        <taxon>Pseudomonadati</taxon>
        <taxon>Nitrospirota</taxon>
        <taxon>Nitrospiria</taxon>
        <taxon>Nitrospirales</taxon>
        <taxon>Nitrospiraceae</taxon>
        <taxon>Nitrospira</taxon>
    </lineage>
</organism>
<dbReference type="EC" id="2.7.13.3" evidence="2"/>
<dbReference type="InterPro" id="IPR005467">
    <property type="entry name" value="His_kinase_dom"/>
</dbReference>
<dbReference type="PANTHER" id="PTHR43065">
    <property type="entry name" value="SENSOR HISTIDINE KINASE"/>
    <property type="match status" value="1"/>
</dbReference>
<dbReference type="SMART" id="SM00387">
    <property type="entry name" value="HATPase_c"/>
    <property type="match status" value="1"/>
</dbReference>
<name>A0A7S8FGG6_9BACT</name>
<protein>
    <recommendedName>
        <fullName evidence="2">histidine kinase</fullName>
        <ecNumber evidence="2">2.7.13.3</ecNumber>
    </recommendedName>
</protein>
<dbReference type="AlphaFoldDB" id="A0A7S8FGG6"/>
<dbReference type="PRINTS" id="PR00344">
    <property type="entry name" value="BCTRLSENSOR"/>
</dbReference>
<evidence type="ECO:0000256" key="2">
    <source>
        <dbReference type="ARBA" id="ARBA00012438"/>
    </source>
</evidence>
<dbReference type="Gene3D" id="3.40.50.720">
    <property type="entry name" value="NAD(P)-binding Rossmann-like Domain"/>
    <property type="match status" value="1"/>
</dbReference>
<dbReference type="Gene3D" id="1.10.287.130">
    <property type="match status" value="1"/>
</dbReference>
<dbReference type="InterPro" id="IPR003661">
    <property type="entry name" value="HisK_dim/P_dom"/>
</dbReference>
<evidence type="ECO:0000256" key="4">
    <source>
        <dbReference type="SAM" id="MobiDB-lite"/>
    </source>
</evidence>
<dbReference type="Pfam" id="PF00512">
    <property type="entry name" value="HisKA"/>
    <property type="match status" value="1"/>
</dbReference>
<dbReference type="SUPFAM" id="SSF47384">
    <property type="entry name" value="Homodimeric domain of signal transducing histidine kinase"/>
    <property type="match status" value="1"/>
</dbReference>
<dbReference type="SMART" id="SM00388">
    <property type="entry name" value="HisKA"/>
    <property type="match status" value="1"/>
</dbReference>
<gene>
    <name evidence="6" type="ORF">Nkreftii_003269</name>
</gene>
<dbReference type="Gene3D" id="3.30.565.10">
    <property type="entry name" value="Histidine kinase-like ATPase, C-terminal domain"/>
    <property type="match status" value="1"/>
</dbReference>
<dbReference type="EMBL" id="CP047423">
    <property type="protein sequence ID" value="QPD05495.1"/>
    <property type="molecule type" value="Genomic_DNA"/>
</dbReference>
<accession>A0A7S8FGG6</accession>
<comment type="catalytic activity">
    <reaction evidence="1">
        <text>ATP + protein L-histidine = ADP + protein N-phospho-L-histidine.</text>
        <dbReference type="EC" id="2.7.13.3"/>
    </reaction>
</comment>
<dbReference type="SUPFAM" id="SSF51735">
    <property type="entry name" value="NAD(P)-binding Rossmann-fold domains"/>
    <property type="match status" value="1"/>
</dbReference>
<sequence length="383" mass="40826">MMDRPPSDGMGTAITSPAIAHSSVETQRSTSAPAVLPMRVAIVGAGRGGTALLEVLHQIRAIEIIGITDKDDSAPGLKRAKELNVPVYGVITDLLRDPTLNVVMDVTGDPSVETVLQQHGPTGTAIVSGQASRLLWLLVQHESTLQTELLHAEKLAGLGSFAAGIAHDMNNPLQLILGMAENLADETDLKTVHAQAVDIIEAVKRTTAICRDLTSYSRRASLQQDGLVNINSKLDEALKIARYAVALQDIEIRKRYQSDVVVKGNPDKLLHVFVNLITNAVQAMEHHGTLTLETTAVAGATHVRVSDTGCGIAPEVLTRIFEPFYTTKPPGKGTGLGLYNIKNVIQHMHGTIGVESHVGHGSIFTLTFPGDPSIAEGTPRTGP</sequence>
<dbReference type="InterPro" id="IPR036291">
    <property type="entry name" value="NAD(P)-bd_dom_sf"/>
</dbReference>
<evidence type="ECO:0000313" key="6">
    <source>
        <dbReference type="EMBL" id="QPD05495.1"/>
    </source>
</evidence>
<reference evidence="6 7" key="1">
    <citation type="journal article" date="2020" name="ISME J.">
        <title>Enrichment and physiological characterization of a novel comammox Nitrospira indicates ammonium inhibition of complete nitrification.</title>
        <authorList>
            <person name="Sakoula D."/>
            <person name="Koch H."/>
            <person name="Frank J."/>
            <person name="Jetten M.S.M."/>
            <person name="van Kessel M.A.H.J."/>
            <person name="Lucker S."/>
        </authorList>
    </citation>
    <scope>NUCLEOTIDE SEQUENCE [LARGE SCALE GENOMIC DNA]</scope>
    <source>
        <strain evidence="6">Comreactor17</strain>
    </source>
</reference>
<dbReference type="PROSITE" id="PS50109">
    <property type="entry name" value="HIS_KIN"/>
    <property type="match status" value="1"/>
</dbReference>
<dbReference type="Pfam" id="PF02518">
    <property type="entry name" value="HATPase_c"/>
    <property type="match status" value="1"/>
</dbReference>
<dbReference type="KEGG" id="nkf:Nkreftii_003269"/>
<evidence type="ECO:0000256" key="3">
    <source>
        <dbReference type="ARBA" id="ARBA00022553"/>
    </source>
</evidence>
<keyword evidence="6" id="KW-0808">Transferase</keyword>
<keyword evidence="6" id="KW-0418">Kinase</keyword>
<dbReference type="InterPro" id="IPR004358">
    <property type="entry name" value="Sig_transdc_His_kin-like_C"/>
</dbReference>